<proteinExistence type="inferred from homology"/>
<dbReference type="PANTHER" id="PTHR43200">
    <property type="entry name" value="PHOSPHATASE"/>
    <property type="match status" value="1"/>
</dbReference>
<evidence type="ECO:0000256" key="5">
    <source>
        <dbReference type="ARBA" id="ARBA00022842"/>
    </source>
</evidence>
<feature type="binding site" evidence="6">
    <location>
        <position position="85"/>
    </location>
    <ligand>
        <name>Mg(2+)</name>
        <dbReference type="ChEBI" id="CHEBI:18420"/>
        <label>1</label>
        <note>catalytic</note>
    </ligand>
</feature>
<comment type="caution">
    <text evidence="7">The sequence shown here is derived from an EMBL/GenBank/DDBJ whole genome shotgun (WGS) entry which is preliminary data.</text>
</comment>
<dbReference type="Gene3D" id="3.30.540.10">
    <property type="entry name" value="Fructose-1,6-Bisphosphatase, subunit A, domain 1"/>
    <property type="match status" value="1"/>
</dbReference>
<evidence type="ECO:0000313" key="7">
    <source>
        <dbReference type="EMBL" id="MBW8639799.1"/>
    </source>
</evidence>
<feature type="binding site" evidence="6">
    <location>
        <position position="69"/>
    </location>
    <ligand>
        <name>Mg(2+)</name>
        <dbReference type="ChEBI" id="CHEBI:18420"/>
        <label>1</label>
        <note>catalytic</note>
    </ligand>
</feature>
<dbReference type="InterPro" id="IPR020583">
    <property type="entry name" value="Inositol_monoP_metal-BS"/>
</dbReference>
<keyword evidence="8" id="KW-1185">Reference proteome</keyword>
<evidence type="ECO:0000256" key="1">
    <source>
        <dbReference type="ARBA" id="ARBA00001946"/>
    </source>
</evidence>
<dbReference type="Gene3D" id="3.40.190.80">
    <property type="match status" value="1"/>
</dbReference>
<dbReference type="GO" id="GO:0046872">
    <property type="term" value="F:metal ion binding"/>
    <property type="evidence" value="ECO:0007669"/>
    <property type="project" value="UniProtKB-KW"/>
</dbReference>
<dbReference type="PANTHER" id="PTHR43200:SF6">
    <property type="entry name" value="3'(2'),5'-BISPHOSPHATE NUCLEOTIDASE"/>
    <property type="match status" value="1"/>
</dbReference>
<accession>A0AAE2ZMT3</accession>
<dbReference type="GO" id="GO:0016791">
    <property type="term" value="F:phosphatase activity"/>
    <property type="evidence" value="ECO:0007669"/>
    <property type="project" value="UniProtKB-ARBA"/>
</dbReference>
<dbReference type="RefSeq" id="WP_220230502.1">
    <property type="nucleotide sequence ID" value="NZ_JAICBX010000004.1"/>
</dbReference>
<keyword evidence="5 6" id="KW-0460">Magnesium</keyword>
<name>A0AAE2ZMT3_9HYPH</name>
<dbReference type="InterPro" id="IPR000760">
    <property type="entry name" value="Inositol_monophosphatase-like"/>
</dbReference>
<evidence type="ECO:0000256" key="2">
    <source>
        <dbReference type="ARBA" id="ARBA00009759"/>
    </source>
</evidence>
<dbReference type="Proteomes" id="UP001196509">
    <property type="component" value="Unassembled WGS sequence"/>
</dbReference>
<evidence type="ECO:0000313" key="8">
    <source>
        <dbReference type="Proteomes" id="UP001196509"/>
    </source>
</evidence>
<keyword evidence="3 6" id="KW-0479">Metal-binding</keyword>
<gene>
    <name evidence="7" type="ORF">K1W69_21575</name>
</gene>
<protein>
    <submittedName>
        <fullName evidence="7">Inositol monophosphatase family protein</fullName>
    </submittedName>
</protein>
<feature type="binding site" evidence="6">
    <location>
        <position position="87"/>
    </location>
    <ligand>
        <name>Mg(2+)</name>
        <dbReference type="ChEBI" id="CHEBI:18420"/>
        <label>1</label>
        <note>catalytic</note>
    </ligand>
</feature>
<dbReference type="AlphaFoldDB" id="A0AAE2ZMT3"/>
<dbReference type="EMBL" id="JAICBX010000004">
    <property type="protein sequence ID" value="MBW8639799.1"/>
    <property type="molecule type" value="Genomic_DNA"/>
</dbReference>
<dbReference type="GO" id="GO:0000105">
    <property type="term" value="P:L-histidine biosynthetic process"/>
    <property type="evidence" value="ECO:0007669"/>
    <property type="project" value="TreeGrafter"/>
</dbReference>
<organism evidence="7 8">
    <name type="scientific">Flavimaribacter sediminis</name>
    <dbReference type="NCBI Taxonomy" id="2865987"/>
    <lineage>
        <taxon>Bacteria</taxon>
        <taxon>Pseudomonadati</taxon>
        <taxon>Pseudomonadota</taxon>
        <taxon>Alphaproteobacteria</taxon>
        <taxon>Hyphomicrobiales</taxon>
        <taxon>Rhizobiaceae</taxon>
        <taxon>Flavimaribacter</taxon>
    </lineage>
</organism>
<reference evidence="7" key="1">
    <citation type="submission" date="2021-08" db="EMBL/GenBank/DDBJ databases">
        <title>Hoeflea bacterium WL0058 sp. nov., isolated from the sediment.</title>
        <authorList>
            <person name="Wang L."/>
            <person name="Zhang D."/>
        </authorList>
    </citation>
    <scope>NUCLEOTIDE SEQUENCE</scope>
    <source>
        <strain evidence="7">WL0058</strain>
    </source>
</reference>
<dbReference type="InterPro" id="IPR051090">
    <property type="entry name" value="Inositol_monoP_superfamily"/>
</dbReference>
<evidence type="ECO:0000256" key="3">
    <source>
        <dbReference type="ARBA" id="ARBA00022723"/>
    </source>
</evidence>
<keyword evidence="4" id="KW-0378">Hydrolase</keyword>
<dbReference type="CDD" id="cd01641">
    <property type="entry name" value="Bacterial_IMPase_like_1"/>
    <property type="match status" value="1"/>
</dbReference>
<sequence length="266" mass="29090">MKNDLSLYLEEALRISSEAGAGAMPYFRKPLDVISKEDDSPVTIADRRTEELIRQRLSERFPDCGILGEEFGTVRGDSRMLWIVDPIDGTKSFISGMPLFSVLVALFDQKKGQSVLGVLTFPAVGEQYASTVGQGAWFGEHGLNTAESKPLSKAMVYVNEGDRILAREDDLLSRLNAHCGVMRFSYDAYSYCLLAGGHVDAVVDYGLKPYDYMAAVPLVEEAGGVITDWQGKPLTLESDGRVAAASCPAVHEELLQVLSVDRVAFL</sequence>
<feature type="binding site" evidence="6">
    <location>
        <position position="211"/>
    </location>
    <ligand>
        <name>Mg(2+)</name>
        <dbReference type="ChEBI" id="CHEBI:18420"/>
        <label>1</label>
        <note>catalytic</note>
    </ligand>
</feature>
<evidence type="ECO:0000256" key="6">
    <source>
        <dbReference type="PIRSR" id="PIRSR600760-2"/>
    </source>
</evidence>
<dbReference type="PROSITE" id="PS00629">
    <property type="entry name" value="IMP_1"/>
    <property type="match status" value="1"/>
</dbReference>
<comment type="similarity">
    <text evidence="2">Belongs to the inositol monophosphatase superfamily.</text>
</comment>
<feature type="binding site" evidence="6">
    <location>
        <position position="88"/>
    </location>
    <ligand>
        <name>Mg(2+)</name>
        <dbReference type="ChEBI" id="CHEBI:18420"/>
        <label>1</label>
        <note>catalytic</note>
    </ligand>
</feature>
<comment type="cofactor">
    <cofactor evidence="1 6">
        <name>Mg(2+)</name>
        <dbReference type="ChEBI" id="CHEBI:18420"/>
    </cofactor>
</comment>
<dbReference type="SUPFAM" id="SSF56655">
    <property type="entry name" value="Carbohydrate phosphatase"/>
    <property type="match status" value="1"/>
</dbReference>
<dbReference type="PRINTS" id="PR00377">
    <property type="entry name" value="IMPHPHTASES"/>
</dbReference>
<evidence type="ECO:0000256" key="4">
    <source>
        <dbReference type="ARBA" id="ARBA00022801"/>
    </source>
</evidence>
<dbReference type="Pfam" id="PF00459">
    <property type="entry name" value="Inositol_P"/>
    <property type="match status" value="1"/>
</dbReference>